<feature type="domain" description="DUF4180" evidence="1">
    <location>
        <begin position="1"/>
        <end position="38"/>
    </location>
</feature>
<dbReference type="RefSeq" id="WP_132248116.1">
    <property type="nucleotide sequence ID" value="NZ_SLWV01000042.1"/>
</dbReference>
<evidence type="ECO:0000259" key="1">
    <source>
        <dbReference type="Pfam" id="PF13788"/>
    </source>
</evidence>
<proteinExistence type="predicted"/>
<evidence type="ECO:0000313" key="2">
    <source>
        <dbReference type="EMBL" id="TCO68680.1"/>
    </source>
</evidence>
<dbReference type="EMBL" id="SLWV01000042">
    <property type="protein sequence ID" value="TCO68680.1"/>
    <property type="molecule type" value="Genomic_DNA"/>
</dbReference>
<evidence type="ECO:0000313" key="3">
    <source>
        <dbReference type="Proteomes" id="UP000294919"/>
    </source>
</evidence>
<keyword evidence="3" id="KW-1185">Reference proteome</keyword>
<accession>A0A4V2S9P3</accession>
<protein>
    <submittedName>
        <fullName evidence="2">Uncharacterized protein DUF4180</fullName>
    </submittedName>
</protein>
<sequence length="49" mass="5377">MNIAIVGDFCAYKSKSLHDFIYECNSGNCVCFQDSIESELAAIQGKLIS</sequence>
<reference evidence="2 3" key="1">
    <citation type="submission" date="2019-03" db="EMBL/GenBank/DDBJ databases">
        <title>Genomic Encyclopedia of Type Strains, Phase IV (KMG-IV): sequencing the most valuable type-strain genomes for metagenomic binning, comparative biology and taxonomic classification.</title>
        <authorList>
            <person name="Goeker M."/>
        </authorList>
    </citation>
    <scope>NUCLEOTIDE SEQUENCE [LARGE SCALE GENOMIC DNA]</scope>
    <source>
        <strain evidence="2 3">DSM 102940</strain>
    </source>
</reference>
<dbReference type="AlphaFoldDB" id="A0A4V2S9P3"/>
<organism evidence="2 3">
    <name type="scientific">Marinisporobacter balticus</name>
    <dbReference type="NCBI Taxonomy" id="2018667"/>
    <lineage>
        <taxon>Bacteria</taxon>
        <taxon>Bacillati</taxon>
        <taxon>Bacillota</taxon>
        <taxon>Clostridia</taxon>
        <taxon>Peptostreptococcales</taxon>
        <taxon>Thermotaleaceae</taxon>
        <taxon>Marinisporobacter</taxon>
    </lineage>
</organism>
<dbReference type="Pfam" id="PF13788">
    <property type="entry name" value="DUF4180"/>
    <property type="match status" value="1"/>
</dbReference>
<comment type="caution">
    <text evidence="2">The sequence shown here is derived from an EMBL/GenBank/DDBJ whole genome shotgun (WGS) entry which is preliminary data.</text>
</comment>
<dbReference type="OrthoDB" id="8595425at2"/>
<dbReference type="InterPro" id="IPR025438">
    <property type="entry name" value="DUF4180"/>
</dbReference>
<dbReference type="Proteomes" id="UP000294919">
    <property type="component" value="Unassembled WGS sequence"/>
</dbReference>
<gene>
    <name evidence="2" type="ORF">EV214_1423</name>
</gene>
<name>A0A4V2S9P3_9FIRM</name>